<sequence length="97" mass="11171">MLAFGDLQEFRCLAFRLPLLDPRRVSATVRRSERLVRVAHHPPPDVSPTVSPNRFVVLVEEEQSSLTPARLTRVRTVLDFRLDDRIPLEVRRKSVNG</sequence>
<name>A0A918WPN4_STRCJ</name>
<comment type="caution">
    <text evidence="1">The sequence shown here is derived from an EMBL/GenBank/DDBJ whole genome shotgun (WGS) entry which is preliminary data.</text>
</comment>
<dbReference type="EMBL" id="BMVB01000016">
    <property type="protein sequence ID" value="GHC62472.1"/>
    <property type="molecule type" value="Genomic_DNA"/>
</dbReference>
<evidence type="ECO:0000313" key="1">
    <source>
        <dbReference type="EMBL" id="GHC62472.1"/>
    </source>
</evidence>
<reference evidence="1" key="2">
    <citation type="submission" date="2020-09" db="EMBL/GenBank/DDBJ databases">
        <authorList>
            <person name="Sun Q."/>
            <person name="Ohkuma M."/>
        </authorList>
    </citation>
    <scope>NUCLEOTIDE SEQUENCE</scope>
    <source>
        <strain evidence="1">JCM 4633</strain>
    </source>
</reference>
<evidence type="ECO:0000313" key="2">
    <source>
        <dbReference type="Proteomes" id="UP000646244"/>
    </source>
</evidence>
<reference evidence="1" key="1">
    <citation type="journal article" date="2014" name="Int. J. Syst. Evol. Microbiol.">
        <title>Complete genome sequence of Corynebacterium casei LMG S-19264T (=DSM 44701T), isolated from a smear-ripened cheese.</title>
        <authorList>
            <consortium name="US DOE Joint Genome Institute (JGI-PGF)"/>
            <person name="Walter F."/>
            <person name="Albersmeier A."/>
            <person name="Kalinowski J."/>
            <person name="Ruckert C."/>
        </authorList>
    </citation>
    <scope>NUCLEOTIDE SEQUENCE</scope>
    <source>
        <strain evidence="1">JCM 4633</strain>
    </source>
</reference>
<protein>
    <submittedName>
        <fullName evidence="1">Uncharacterized protein</fullName>
    </submittedName>
</protein>
<gene>
    <name evidence="1" type="ORF">GCM10010507_44600</name>
</gene>
<organism evidence="1 2">
    <name type="scientific">Streptomyces cinnamoneus</name>
    <name type="common">Streptoverticillium cinnamoneum</name>
    <dbReference type="NCBI Taxonomy" id="53446"/>
    <lineage>
        <taxon>Bacteria</taxon>
        <taxon>Bacillati</taxon>
        <taxon>Actinomycetota</taxon>
        <taxon>Actinomycetes</taxon>
        <taxon>Kitasatosporales</taxon>
        <taxon>Streptomycetaceae</taxon>
        <taxon>Streptomyces</taxon>
        <taxon>Streptomyces cinnamoneus group</taxon>
    </lineage>
</organism>
<dbReference type="Proteomes" id="UP000646244">
    <property type="component" value="Unassembled WGS sequence"/>
</dbReference>
<proteinExistence type="predicted"/>
<dbReference type="AlphaFoldDB" id="A0A918WPN4"/>
<accession>A0A918WPN4</accession>